<gene>
    <name evidence="3" type="ORF">AB675_11152</name>
</gene>
<feature type="compositionally biased region" description="Basic residues" evidence="2">
    <location>
        <begin position="27"/>
        <end position="52"/>
    </location>
</feature>
<protein>
    <recommendedName>
        <fullName evidence="1">Altered inheritance of mitochondria protein 24, mitochondrial</fullName>
    </recommendedName>
</protein>
<comment type="similarity">
    <text evidence="1">Belongs to the AIM24 family.</text>
</comment>
<dbReference type="NCBIfam" id="TIGR00266">
    <property type="entry name" value="TIGR00266 family protein"/>
    <property type="match status" value="1"/>
</dbReference>
<dbReference type="GeneID" id="28731855"/>
<dbReference type="InterPro" id="IPR016031">
    <property type="entry name" value="Trp_RNA-bd_attenuator-like_dom"/>
</dbReference>
<dbReference type="InterPro" id="IPR002838">
    <property type="entry name" value="AIM24"/>
</dbReference>
<dbReference type="VEuPathDB" id="FungiDB:AB675_11152"/>
<comment type="subcellular location">
    <subcellularLocation>
        <location evidence="1">Mitochondrion</location>
    </subcellularLocation>
</comment>
<dbReference type="OrthoDB" id="1705416at2759"/>
<accession>A0A0N1NYB9</accession>
<dbReference type="RefSeq" id="XP_017995749.1">
    <property type="nucleotide sequence ID" value="XM_018139975.1"/>
</dbReference>
<dbReference type="SUPFAM" id="SSF51219">
    <property type="entry name" value="TRAP-like"/>
    <property type="match status" value="1"/>
</dbReference>
<dbReference type="Gene3D" id="3.60.160.10">
    <property type="entry name" value="Mitochondrial biogenesis AIM24"/>
    <property type="match status" value="1"/>
</dbReference>
<evidence type="ECO:0000256" key="1">
    <source>
        <dbReference type="RuleBase" id="RU363045"/>
    </source>
</evidence>
<sequence length="436" mass="48167">MSYPPPPTGQQANYFPPPPANDQHFAPPHHRHQHRRRSQGHPKHHQAMHHRTTRSHFHLLRWEHHHHLHRRRFFLHHPNLRRLYSSRPRSSHELQLWLGPAIRSSHPHDLRYHTFTTRLLQHEQWIWKSSSAPAWSGPSPADLASGASDEKPQKQGLGSKLAPKLNKLGSAVTTEMQTLNLAAPDRTGPYMRGVPEQGQFQGAQATNNTSDDVGTFNGGAYRISHRDTNSILTLQLAAGCPIQAKPGAMIAMSPSIMLKGAVHFSLKKYVGGGMSQSTFTGPGELLLAPPILGDIHILRLGKEERTWSIGRDAFLASTAGVTRDYKNQGLSKALFSGEGLFVYRLAGNGICFLATFGAIIKKELLEGEKYIIDNGYLVAWDCKYILERAASGGIMSGVASGEGLVCKFTGPGTVYMQTRNAQAFQMYLAAASAHSL</sequence>
<dbReference type="PANTHER" id="PTHR43657:SF1">
    <property type="entry name" value="ALTERED INHERITANCE OF MITOCHONDRIA PROTEIN 24, MITOCHONDRIAL"/>
    <property type="match status" value="1"/>
</dbReference>
<comment type="caution">
    <text evidence="3">The sequence shown here is derived from an EMBL/GenBank/DDBJ whole genome shotgun (WGS) entry which is preliminary data.</text>
</comment>
<dbReference type="Pfam" id="PF01987">
    <property type="entry name" value="AIM24"/>
    <property type="match status" value="1"/>
</dbReference>
<feature type="compositionally biased region" description="Low complexity" evidence="2">
    <location>
        <begin position="131"/>
        <end position="141"/>
    </location>
</feature>
<reference evidence="3 4" key="1">
    <citation type="submission" date="2015-06" db="EMBL/GenBank/DDBJ databases">
        <title>Draft genome of the ant-associated black yeast Phialophora attae CBS 131958.</title>
        <authorList>
            <person name="Moreno L.F."/>
            <person name="Stielow B.J."/>
            <person name="de Hoog S."/>
            <person name="Vicente V.A."/>
            <person name="Weiss V.A."/>
            <person name="de Vries M."/>
            <person name="Cruz L.M."/>
            <person name="Souza E.M."/>
        </authorList>
    </citation>
    <scope>NUCLEOTIDE SEQUENCE [LARGE SCALE GENOMIC DNA]</scope>
    <source>
        <strain evidence="3 4">CBS 131958</strain>
    </source>
</reference>
<evidence type="ECO:0000256" key="2">
    <source>
        <dbReference type="SAM" id="MobiDB-lite"/>
    </source>
</evidence>
<dbReference type="InterPro" id="IPR036983">
    <property type="entry name" value="AIM24_sf"/>
</dbReference>
<keyword evidence="4" id="KW-1185">Reference proteome</keyword>
<dbReference type="EMBL" id="LFJN01000036">
    <property type="protein sequence ID" value="KPI35786.1"/>
    <property type="molecule type" value="Genomic_DNA"/>
</dbReference>
<feature type="region of interest" description="Disordered" evidence="2">
    <location>
        <begin position="1"/>
        <end position="52"/>
    </location>
</feature>
<dbReference type="AlphaFoldDB" id="A0A0N1NYB9"/>
<feature type="region of interest" description="Disordered" evidence="2">
    <location>
        <begin position="131"/>
        <end position="163"/>
    </location>
</feature>
<dbReference type="PANTHER" id="PTHR43657">
    <property type="entry name" value="TRYPTOPHAN RNA-BINDING ATTENUATOR PROTEIN-LIKE PROTEIN"/>
    <property type="match status" value="1"/>
</dbReference>
<evidence type="ECO:0000313" key="4">
    <source>
        <dbReference type="Proteomes" id="UP000038010"/>
    </source>
</evidence>
<organism evidence="3 4">
    <name type="scientific">Cyphellophora attinorum</name>
    <dbReference type="NCBI Taxonomy" id="1664694"/>
    <lineage>
        <taxon>Eukaryota</taxon>
        <taxon>Fungi</taxon>
        <taxon>Dikarya</taxon>
        <taxon>Ascomycota</taxon>
        <taxon>Pezizomycotina</taxon>
        <taxon>Eurotiomycetes</taxon>
        <taxon>Chaetothyriomycetidae</taxon>
        <taxon>Chaetothyriales</taxon>
        <taxon>Cyphellophoraceae</taxon>
        <taxon>Cyphellophora</taxon>
    </lineage>
</organism>
<keyword evidence="1" id="KW-0496">Mitochondrion</keyword>
<proteinExistence type="inferred from homology"/>
<dbReference type="GO" id="GO:0005739">
    <property type="term" value="C:mitochondrion"/>
    <property type="evidence" value="ECO:0007669"/>
    <property type="project" value="UniProtKB-SubCell"/>
</dbReference>
<evidence type="ECO:0000313" key="3">
    <source>
        <dbReference type="EMBL" id="KPI35786.1"/>
    </source>
</evidence>
<dbReference type="Proteomes" id="UP000038010">
    <property type="component" value="Unassembled WGS sequence"/>
</dbReference>
<dbReference type="STRING" id="1664694.A0A0N1NYB9"/>
<name>A0A0N1NYB9_9EURO</name>